<evidence type="ECO:0000256" key="1">
    <source>
        <dbReference type="SAM" id="MobiDB-lite"/>
    </source>
</evidence>
<feature type="region of interest" description="Disordered" evidence="1">
    <location>
        <begin position="1"/>
        <end position="25"/>
    </location>
</feature>
<evidence type="ECO:0000313" key="3">
    <source>
        <dbReference type="Proteomes" id="UP000324705"/>
    </source>
</evidence>
<feature type="compositionally biased region" description="Polar residues" evidence="1">
    <location>
        <begin position="9"/>
        <end position="24"/>
    </location>
</feature>
<name>A0A9R1NQJ9_TRITD</name>
<reference evidence="2 3" key="1">
    <citation type="submission" date="2017-09" db="EMBL/GenBank/DDBJ databases">
        <authorList>
            <consortium name="International Durum Wheat Genome Sequencing Consortium (IDWGSC)"/>
            <person name="Milanesi L."/>
        </authorList>
    </citation>
    <scope>NUCLEOTIDE SEQUENCE [LARGE SCALE GENOMIC DNA]</scope>
    <source>
        <strain evidence="3">cv. Svevo</strain>
    </source>
</reference>
<keyword evidence="3" id="KW-1185">Reference proteome</keyword>
<protein>
    <submittedName>
        <fullName evidence="2">Uncharacterized protein</fullName>
    </submittedName>
</protein>
<dbReference type="AlphaFoldDB" id="A0A9R1NQJ9"/>
<gene>
    <name evidence="2" type="ORF">TRITD_2Av1G082080</name>
</gene>
<accession>A0A9R1NQJ9</accession>
<evidence type="ECO:0000313" key="2">
    <source>
        <dbReference type="EMBL" id="VAH29244.1"/>
    </source>
</evidence>
<dbReference type="EMBL" id="LT934113">
    <property type="protein sequence ID" value="VAH29244.1"/>
    <property type="molecule type" value="Genomic_DNA"/>
</dbReference>
<sequence length="92" mass="10124">MEPAAPLSQELQIHGSSSEFSASNAEGPGSYFVQKGKININVLNQGTIELCHYDSKLHFCSSKCTYDLLLVTDAQMVEHVWSHLQDTRGRAG</sequence>
<dbReference type="Gramene" id="TRITD2Av1G082080.1">
    <property type="protein sequence ID" value="TRITD2Av1G082080.1"/>
    <property type="gene ID" value="TRITD2Av1G082080"/>
</dbReference>
<dbReference type="Proteomes" id="UP000324705">
    <property type="component" value="Chromosome 2A"/>
</dbReference>
<organism evidence="2 3">
    <name type="scientific">Triticum turgidum subsp. durum</name>
    <name type="common">Durum wheat</name>
    <name type="synonym">Triticum durum</name>
    <dbReference type="NCBI Taxonomy" id="4567"/>
    <lineage>
        <taxon>Eukaryota</taxon>
        <taxon>Viridiplantae</taxon>
        <taxon>Streptophyta</taxon>
        <taxon>Embryophyta</taxon>
        <taxon>Tracheophyta</taxon>
        <taxon>Spermatophyta</taxon>
        <taxon>Magnoliopsida</taxon>
        <taxon>Liliopsida</taxon>
        <taxon>Poales</taxon>
        <taxon>Poaceae</taxon>
        <taxon>BOP clade</taxon>
        <taxon>Pooideae</taxon>
        <taxon>Triticodae</taxon>
        <taxon>Triticeae</taxon>
        <taxon>Triticinae</taxon>
        <taxon>Triticum</taxon>
    </lineage>
</organism>
<proteinExistence type="predicted"/>